<feature type="region of interest" description="Disordered" evidence="1">
    <location>
        <begin position="82"/>
        <end position="112"/>
    </location>
</feature>
<accession>A0A0M0JC43</accession>
<feature type="transmembrane region" description="Helical" evidence="2">
    <location>
        <begin position="145"/>
        <end position="169"/>
    </location>
</feature>
<gene>
    <name evidence="3" type="ORF">Ctob_005122</name>
</gene>
<protein>
    <submittedName>
        <fullName evidence="3">Polyprotein</fullName>
    </submittedName>
</protein>
<keyword evidence="4" id="KW-1185">Reference proteome</keyword>
<evidence type="ECO:0000313" key="4">
    <source>
        <dbReference type="Proteomes" id="UP000037460"/>
    </source>
</evidence>
<sequence length="2011" mass="220650">MSLLEAERLFDEEQRLLEAFGIDEAEEAEGISADDIAAFKAAHGGHRRTASGSVKEAPLLRYKDRADSEPLCDVISRWQKQSPTSASLTSEDKDSQRLMRRPSRSSSKRHNKIQELGHQLVTAYEEEPQGPFKMSINTLYQTTPMIFYTFACVSGLLNIGSLLVNMPGVRQKVHDLRCKIMEYLVRKQRASSSQALVLVLKLAGWMIVSATTAARLKHAARRAGLLSLLSDVPSMHAVQRALKFDDQIEAPDVLESEADSTRSERESESDADEHAEPATDWDTFWTRKPTRDMIRTLSSQEVESNKTDLTVARLDEWMLKFMTFARRRYPQFGELLEIVWTLADLEEATSLVTTSVLANDANLWGASALMSVIDVTKPAGKVFETAMLDAERAIAGTMSSGIEIAVRIAKLLKDRHTGDEEADYLKFEAKQYLKLGQDENSIRIAFGMIKSDLSICPKRIREAPHAYLRWLLKKAPTEITKKCKEIEHQINVAERRQVEPMFNSELLTVEVLTYEMIEMISAASKENQISIVEVAAADKKRKLAADRVKMSKSPPCANCGSAEHGWGDCKATTLCGLKFCQCARSMACWVEADVMPTKDELKTAQGRNLPDSLINKLKETRKGKNKQVSAVEMLDALGTTTMPDAQTDGMLGLALVDLPTPLIARIFELVQPTLDSTPSAFDLATLCHAFKAATGEFIEMSFVADDERIALERQEARISAIEGSAVLEASGVERPVFDGEYALGVCCREVHTHTPKCIRPRAPTSEDLVLTMVHGAECRAGRLIAWNGLYFLHAALESDGIRIILDRQLRPLDLSSMIECCAVDVTAHHTYALWAARLLVDAAALRKHVGTSYAIDIKSVPPAAARFLDTCMIRASTRMRKLPPMERAPAVSRPVTIGESFQLDGFGHVSCKVVGGKETYQWLALDSVSDYAHEMLTASSGQESLFAFLDIVHAYETRLKHCPKELRFDACPVWANENVNLFKQAIAARYKCIAIIAAGGDHNVIPKLEAAQDPFTRMAEDMLQRAHKEKPFFLRARAYAVQVRNDKCAYDQKATRFHRHHAAPSDVTHYIFGTLCAVLKDGHNSQRAPVGSAERTDNALLIGYEPLARKRMLLKVDTQQIIYRKDVQPLNEMVLALVGIPSGGDLATTAVQTDDPGELAPLLAPVQPVQPVPAPIIIRAAYDPIPNGTKIEMGFHDTKSGELRYYEATVRGSTVLPTGKCMTDLAWTDPSWDEDKRWQGKLFDLASQYTPWRLPKPTAPPALAVRTAPIRASARLAKPVTAALSAALETRKTSATQIAVCNAIIFQAFGDALDLHVSSLEELDAARQHISDLESSMAQGDPYAVTGLDEVAPLECNGLTLEASKVLKNVVELTAADGSPYTLVVPKGALAGLPDEVEWGLADALGHESVLSHPLNRMVKRKDAKATGAVIAPCVVQRSIKKDPATNVLITRKTRICADGARLKRIMLSQGKEDYAPTHAVISDDLQFKMALATAAAGDIQDADGKLLSPLKQDFPLDGTEESLMKEALLIDQALHDRLAADSTLRIVPRSTASSDFKNAYVKAKRLRPVGFLDTVTPMFDDEGDRLCYELGAPIWGEAPAGNEWEQDRNGKMRAAGLTESLEVPGLWYIVDAAVDSRLAIITNVDDLFYTETGNRNYVLTNRVIKSFKGAYGEDQITVKYKPTSWKGYKIDWSKDGSVVTISMAAHAVALALDWVPELLDPSVPTPSDILTGMKLQEACDRLTMQDPRPLKMSPDEKATQQICGGTKYIEQGCMPRMTLMQHRLSCVASGAVQPLGKQVARSLVACIYKHRHEGITYGGNLNLRKTIKGGMYAQLDLADGAPSDIEVHGDATVDDRSVYAAAVTCNGGAVLHMVKKLSTASIINDESSCENESVATSRCSHFAVYARAVATAFGMPPTAPTIVGTDNSANLTLSAGSATPGRAKHALRRWAAIRMRVASGACRVVKVDTDSMPVDFMTKHKGRKLIDASVAYLTNSRNRVESDAGEVEGA</sequence>
<evidence type="ECO:0000256" key="2">
    <source>
        <dbReference type="SAM" id="Phobius"/>
    </source>
</evidence>
<feature type="compositionally biased region" description="Basic residues" evidence="1">
    <location>
        <begin position="98"/>
        <end position="111"/>
    </location>
</feature>
<feature type="transmembrane region" description="Helical" evidence="2">
    <location>
        <begin position="190"/>
        <end position="208"/>
    </location>
</feature>
<comment type="caution">
    <text evidence="3">The sequence shown here is derived from an EMBL/GenBank/DDBJ whole genome shotgun (WGS) entry which is preliminary data.</text>
</comment>
<name>A0A0M0JC43_9EUKA</name>
<keyword evidence="2" id="KW-0472">Membrane</keyword>
<keyword evidence="2" id="KW-1133">Transmembrane helix</keyword>
<proteinExistence type="predicted"/>
<evidence type="ECO:0000256" key="1">
    <source>
        <dbReference type="SAM" id="MobiDB-lite"/>
    </source>
</evidence>
<evidence type="ECO:0000313" key="3">
    <source>
        <dbReference type="EMBL" id="KOO24144.1"/>
    </source>
</evidence>
<reference evidence="4" key="1">
    <citation type="journal article" date="2015" name="PLoS Genet.">
        <title>Genome Sequence and Transcriptome Analyses of Chrysochromulina tobin: Metabolic Tools for Enhanced Algal Fitness in the Prominent Order Prymnesiales (Haptophyceae).</title>
        <authorList>
            <person name="Hovde B.T."/>
            <person name="Deodato C.R."/>
            <person name="Hunsperger H.M."/>
            <person name="Ryken S.A."/>
            <person name="Yost W."/>
            <person name="Jha R.K."/>
            <person name="Patterson J."/>
            <person name="Monnat R.J. Jr."/>
            <person name="Barlow S.B."/>
            <person name="Starkenburg S.R."/>
            <person name="Cattolico R.A."/>
        </authorList>
    </citation>
    <scope>NUCLEOTIDE SEQUENCE</scope>
    <source>
        <strain evidence="4">CCMP291</strain>
    </source>
</reference>
<dbReference type="EMBL" id="JWZX01003120">
    <property type="protein sequence ID" value="KOO24144.1"/>
    <property type="molecule type" value="Genomic_DNA"/>
</dbReference>
<feature type="region of interest" description="Disordered" evidence="1">
    <location>
        <begin position="253"/>
        <end position="281"/>
    </location>
</feature>
<dbReference type="Proteomes" id="UP000037460">
    <property type="component" value="Unassembled WGS sequence"/>
</dbReference>
<feature type="compositionally biased region" description="Basic and acidic residues" evidence="1">
    <location>
        <begin position="259"/>
        <end position="277"/>
    </location>
</feature>
<organism evidence="3 4">
    <name type="scientific">Chrysochromulina tobinii</name>
    <dbReference type="NCBI Taxonomy" id="1460289"/>
    <lineage>
        <taxon>Eukaryota</taxon>
        <taxon>Haptista</taxon>
        <taxon>Haptophyta</taxon>
        <taxon>Prymnesiophyceae</taxon>
        <taxon>Prymnesiales</taxon>
        <taxon>Chrysochromulinaceae</taxon>
        <taxon>Chrysochromulina</taxon>
    </lineage>
</organism>
<keyword evidence="2" id="KW-0812">Transmembrane</keyword>